<protein>
    <submittedName>
        <fullName evidence="1">Uncharacterized protein</fullName>
    </submittedName>
</protein>
<proteinExistence type="predicted"/>
<evidence type="ECO:0000313" key="2">
    <source>
        <dbReference type="Proteomes" id="UP001497535"/>
    </source>
</evidence>
<evidence type="ECO:0000313" key="1">
    <source>
        <dbReference type="EMBL" id="CAK5123453.1"/>
    </source>
</evidence>
<comment type="caution">
    <text evidence="1">The sequence shown here is derived from an EMBL/GenBank/DDBJ whole genome shotgun (WGS) entry which is preliminary data.</text>
</comment>
<dbReference type="Proteomes" id="UP001497535">
    <property type="component" value="Unassembled WGS sequence"/>
</dbReference>
<dbReference type="EMBL" id="CAVMJV010000194">
    <property type="protein sequence ID" value="CAK5123453.1"/>
    <property type="molecule type" value="Genomic_DNA"/>
</dbReference>
<keyword evidence="2" id="KW-1185">Reference proteome</keyword>
<gene>
    <name evidence="1" type="ORF">MENTE1834_LOCUS47482</name>
</gene>
<accession>A0ACB1B6R7</accession>
<reference evidence="1" key="1">
    <citation type="submission" date="2023-11" db="EMBL/GenBank/DDBJ databases">
        <authorList>
            <person name="Poullet M."/>
        </authorList>
    </citation>
    <scope>NUCLEOTIDE SEQUENCE</scope>
    <source>
        <strain evidence="1">E1834</strain>
    </source>
</reference>
<sequence>MQGISMSNTMQRRQFSVLACVFQSIFVALFAIFGEFHNHEEDKHNRVHANYPMFQDIHTMVIIGFGFLLSFLKKYGLSALSINLLLCSFVMQYALLLRGFLSPEFLETGLCTISIDELVQADLSCVTVLITMGVLLGRLTPVQFLVLAFLETSITVLLEHLLYNVLFINDAGRSLVVHCFGAYFGLAAAKVCHRQNTMVVDDDESSGHSSELFAMLGTLFIWSFFPSFNAGSIPHSTPEMRHRAFLNSYLAMAACTTATFMLSSLADHLGRFNMAHIQSSSLAGGIAIGAFANVILYPHHAIVVGAAAALVSVVGHVFVTPKILEKRLSIQDTCGAHSLHGLPSLLAGVFIYPDETLSHKILKFLSALFVLLYEPSEYGPNFVEQYSAIYPQWKGSGQPGAHRDLRTQSFFQLAGLGLTFLTAIFGGLFCGWVMNWSLLNQVQPKPSYEDASYYLNAEFSLFGNIDNSGHGLGSSNASIHKCGRIDYRPLDIEAALRAVKRAGIGPDAIF</sequence>
<name>A0ACB1B6R7_MELEN</name>
<organism evidence="1 2">
    <name type="scientific">Meloidogyne enterolobii</name>
    <name type="common">Root-knot nematode worm</name>
    <name type="synonym">Meloidogyne mayaguensis</name>
    <dbReference type="NCBI Taxonomy" id="390850"/>
    <lineage>
        <taxon>Eukaryota</taxon>
        <taxon>Metazoa</taxon>
        <taxon>Ecdysozoa</taxon>
        <taxon>Nematoda</taxon>
        <taxon>Chromadorea</taxon>
        <taxon>Rhabditida</taxon>
        <taxon>Tylenchina</taxon>
        <taxon>Tylenchomorpha</taxon>
        <taxon>Tylenchoidea</taxon>
        <taxon>Meloidogynidae</taxon>
        <taxon>Meloidogyninae</taxon>
        <taxon>Meloidogyne</taxon>
    </lineage>
</organism>